<organism evidence="4 5">
    <name type="scientific">Vitis vinifera</name>
    <name type="common">Grape</name>
    <dbReference type="NCBI Taxonomy" id="29760"/>
    <lineage>
        <taxon>Eukaryota</taxon>
        <taxon>Viridiplantae</taxon>
        <taxon>Streptophyta</taxon>
        <taxon>Embryophyta</taxon>
        <taxon>Tracheophyta</taxon>
        <taxon>Spermatophyta</taxon>
        <taxon>Magnoliopsida</taxon>
        <taxon>eudicotyledons</taxon>
        <taxon>Gunneridae</taxon>
        <taxon>Pentapetalae</taxon>
        <taxon>rosids</taxon>
        <taxon>Vitales</taxon>
        <taxon>Vitaceae</taxon>
        <taxon>Viteae</taxon>
        <taxon>Vitis</taxon>
    </lineage>
</organism>
<accession>A0ABY9D6F2</accession>
<comment type="similarity">
    <text evidence="1">Belongs to the eukaryotic ribosomal protein eL8 family.</text>
</comment>
<dbReference type="Gene3D" id="3.40.50.300">
    <property type="entry name" value="P-loop containing nucleotide triphosphate hydrolases"/>
    <property type="match status" value="1"/>
</dbReference>
<keyword evidence="5" id="KW-1185">Reference proteome</keyword>
<keyword evidence="2" id="KW-0687">Ribonucleoprotein</keyword>
<name>A0ABY9D6F2_VITVI</name>
<protein>
    <recommendedName>
        <fullName evidence="3">Ribosomal protein eL8/eL30/eS12/Gadd45 domain-containing protein</fullName>
    </recommendedName>
</protein>
<evidence type="ECO:0000313" key="4">
    <source>
        <dbReference type="EMBL" id="WKA03142.1"/>
    </source>
</evidence>
<dbReference type="PANTHER" id="PTHR23105">
    <property type="entry name" value="RIBOSOMAL PROTEIN L7AE FAMILY MEMBER"/>
    <property type="match status" value="1"/>
</dbReference>
<reference evidence="4 5" key="1">
    <citation type="journal article" date="2023" name="Hortic Res">
        <title>The complete reference genome for grapevine (Vitis vinifera L.) genetics and breeding.</title>
        <authorList>
            <person name="Shi X."/>
            <person name="Cao S."/>
            <person name="Wang X."/>
            <person name="Huang S."/>
            <person name="Wang Y."/>
            <person name="Liu Z."/>
            <person name="Liu W."/>
            <person name="Leng X."/>
            <person name="Peng Y."/>
            <person name="Wang N."/>
            <person name="Wang Y."/>
            <person name="Ma Z."/>
            <person name="Xu X."/>
            <person name="Zhang F."/>
            <person name="Xue H."/>
            <person name="Zhong H."/>
            <person name="Wang Y."/>
            <person name="Zhang K."/>
            <person name="Velt A."/>
            <person name="Avia K."/>
            <person name="Holtgrawe D."/>
            <person name="Grimplet J."/>
            <person name="Matus J.T."/>
            <person name="Ware D."/>
            <person name="Wu X."/>
            <person name="Wang H."/>
            <person name="Liu C."/>
            <person name="Fang Y."/>
            <person name="Rustenholz C."/>
            <person name="Cheng Z."/>
            <person name="Xiao H."/>
            <person name="Zhou Y."/>
        </authorList>
    </citation>
    <scope>NUCLEOTIDE SEQUENCE [LARGE SCALE GENOMIC DNA]</scope>
    <source>
        <strain evidence="5">cv. Pinot noir / PN40024</strain>
        <tissue evidence="4">Leaf</tissue>
    </source>
</reference>
<dbReference type="Gene3D" id="3.30.1330.30">
    <property type="match status" value="1"/>
</dbReference>
<evidence type="ECO:0000256" key="1">
    <source>
        <dbReference type="ARBA" id="ARBA00007337"/>
    </source>
</evidence>
<dbReference type="InterPro" id="IPR029064">
    <property type="entry name" value="Ribosomal_eL30-like_sf"/>
</dbReference>
<dbReference type="SUPFAM" id="SSF55315">
    <property type="entry name" value="L30e-like"/>
    <property type="match status" value="1"/>
</dbReference>
<dbReference type="InterPro" id="IPR027417">
    <property type="entry name" value="P-loop_NTPase"/>
</dbReference>
<dbReference type="InterPro" id="IPR004038">
    <property type="entry name" value="Ribosomal_eL8/eL30/eS12/Gad45"/>
</dbReference>
<dbReference type="InterPro" id="IPR050257">
    <property type="entry name" value="eL8/uL1-like"/>
</dbReference>
<feature type="domain" description="Ribosomal protein eL8/eL30/eS12/Gadd45" evidence="3">
    <location>
        <begin position="203"/>
        <end position="277"/>
    </location>
</feature>
<dbReference type="SUPFAM" id="SSF52540">
    <property type="entry name" value="P-loop containing nucleoside triphosphate hydrolases"/>
    <property type="match status" value="1"/>
</dbReference>
<evidence type="ECO:0000256" key="2">
    <source>
        <dbReference type="ARBA" id="ARBA00023274"/>
    </source>
</evidence>
<gene>
    <name evidence="4" type="ORF">VitviT2T_021271</name>
</gene>
<proteinExistence type="inferred from homology"/>
<dbReference type="PRINTS" id="PR00881">
    <property type="entry name" value="L7ARS6FAMILY"/>
</dbReference>
<dbReference type="InterPro" id="IPR018492">
    <property type="entry name" value="Ribosomal_eL8/Nhp2"/>
</dbReference>
<sequence>MIGASEWRFLKCLNQLVQNFSSLIETEFKVVVGPLWQTFVLSLRVYELSLVGGADDPYEEVGSIHFWNTWVHRYRVKHKQVFEAQDVNGVRSQPWLLGSMGEHSLMLHGVTGYAEPGRIMAVVGPSGFGKSNLLDSLVGRLSRNVIMLPSNDAAGGETPPPSPPHCQLSLARYQTRLRHPLHYRLSPTGYQIQLQCLFLNALRGVVDGLHHITYYIEQNQAQLAVIAQEVDPIEFAVWLLVLCQKMEVFYAIVKGKSRHGAFVHKKTATALCLTSMKKGNC</sequence>
<evidence type="ECO:0000259" key="3">
    <source>
        <dbReference type="Pfam" id="PF01248"/>
    </source>
</evidence>
<dbReference type="EMBL" id="CP126661">
    <property type="protein sequence ID" value="WKA03142.1"/>
    <property type="molecule type" value="Genomic_DNA"/>
</dbReference>
<dbReference type="Proteomes" id="UP001227230">
    <property type="component" value="Chromosome 14"/>
</dbReference>
<evidence type="ECO:0000313" key="5">
    <source>
        <dbReference type="Proteomes" id="UP001227230"/>
    </source>
</evidence>
<dbReference type="Pfam" id="PF01248">
    <property type="entry name" value="Ribosomal_L7Ae"/>
    <property type="match status" value="1"/>
</dbReference>